<evidence type="ECO:0000313" key="1">
    <source>
        <dbReference type="EMBL" id="KAB1225111.1"/>
    </source>
</evidence>
<organism evidence="1 2">
    <name type="scientific">Morella rubra</name>
    <name type="common">Chinese bayberry</name>
    <dbReference type="NCBI Taxonomy" id="262757"/>
    <lineage>
        <taxon>Eukaryota</taxon>
        <taxon>Viridiplantae</taxon>
        <taxon>Streptophyta</taxon>
        <taxon>Embryophyta</taxon>
        <taxon>Tracheophyta</taxon>
        <taxon>Spermatophyta</taxon>
        <taxon>Magnoliopsida</taxon>
        <taxon>eudicotyledons</taxon>
        <taxon>Gunneridae</taxon>
        <taxon>Pentapetalae</taxon>
        <taxon>rosids</taxon>
        <taxon>fabids</taxon>
        <taxon>Fagales</taxon>
        <taxon>Myricaceae</taxon>
        <taxon>Morella</taxon>
    </lineage>
</organism>
<sequence>MAAGLNGYSFVPDRTTYGTREEFVSRHVPDRLGAPAAYDYSSSLERDARGQTPTQYPGGILLGPSMGPQGGMDSNSPDADRWLRSCMDFGPRGSTMLSSPRAHLGGFLGVSTPARGFGTQDVRLEDRQSHEARTLSVTLPQRPIGDDSITLGPQGGLGIGMSIRGAPAI</sequence>
<protein>
    <submittedName>
        <fullName evidence="1">Eukaryotic translation initiation factor 4G</fullName>
    </submittedName>
</protein>
<keyword evidence="2" id="KW-1185">Reference proteome</keyword>
<dbReference type="EMBL" id="RXIC02000019">
    <property type="protein sequence ID" value="KAB1225111.1"/>
    <property type="molecule type" value="Genomic_DNA"/>
</dbReference>
<name>A0A6A1WIT8_9ROSI</name>
<proteinExistence type="predicted"/>
<accession>A0A6A1WIT8</accession>
<reference evidence="1 2" key="1">
    <citation type="journal article" date="2019" name="Plant Biotechnol. J.">
        <title>The red bayberry genome and genetic basis of sex determination.</title>
        <authorList>
            <person name="Jia H.M."/>
            <person name="Jia H.J."/>
            <person name="Cai Q.L."/>
            <person name="Wang Y."/>
            <person name="Zhao H.B."/>
            <person name="Yang W.F."/>
            <person name="Wang G.Y."/>
            <person name="Li Y.H."/>
            <person name="Zhan D.L."/>
            <person name="Shen Y.T."/>
            <person name="Niu Q.F."/>
            <person name="Chang L."/>
            <person name="Qiu J."/>
            <person name="Zhao L."/>
            <person name="Xie H.B."/>
            <person name="Fu W.Y."/>
            <person name="Jin J."/>
            <person name="Li X.W."/>
            <person name="Jiao Y."/>
            <person name="Zhou C.C."/>
            <person name="Tu T."/>
            <person name="Chai C.Y."/>
            <person name="Gao J.L."/>
            <person name="Fan L.J."/>
            <person name="van de Weg E."/>
            <person name="Wang J.Y."/>
            <person name="Gao Z.S."/>
        </authorList>
    </citation>
    <scope>NUCLEOTIDE SEQUENCE [LARGE SCALE GENOMIC DNA]</scope>
    <source>
        <tissue evidence="1">Leaves</tissue>
    </source>
</reference>
<comment type="caution">
    <text evidence="1">The sequence shown here is derived from an EMBL/GenBank/DDBJ whole genome shotgun (WGS) entry which is preliminary data.</text>
</comment>
<dbReference type="Proteomes" id="UP000516437">
    <property type="component" value="Chromosome 1"/>
</dbReference>
<gene>
    <name evidence="1" type="ORF">CJ030_MR1G017988</name>
</gene>
<dbReference type="AlphaFoldDB" id="A0A6A1WIT8"/>
<dbReference type="OrthoDB" id="514777at2759"/>
<dbReference type="GO" id="GO:0003743">
    <property type="term" value="F:translation initiation factor activity"/>
    <property type="evidence" value="ECO:0007669"/>
    <property type="project" value="UniProtKB-KW"/>
</dbReference>
<keyword evidence="1" id="KW-0648">Protein biosynthesis</keyword>
<evidence type="ECO:0000313" key="2">
    <source>
        <dbReference type="Proteomes" id="UP000516437"/>
    </source>
</evidence>
<keyword evidence="1" id="KW-0396">Initiation factor</keyword>